<evidence type="ECO:0000313" key="8">
    <source>
        <dbReference type="Proteomes" id="UP001229244"/>
    </source>
</evidence>
<evidence type="ECO:0000256" key="3">
    <source>
        <dbReference type="ARBA" id="ARBA00023159"/>
    </source>
</evidence>
<evidence type="ECO:0000256" key="2">
    <source>
        <dbReference type="ARBA" id="ARBA00023125"/>
    </source>
</evidence>
<sequence length="341" mass="37631">MTAPDDDRSDPSRFAPQPFDDFSATEGASAGLAKRHVARFFRTHDIVTAPDLPGFRHSHAMVGALSLNHLTYGAQTIIGIPPLRDFYMLQWTLAGTATYRHDDREIRVSAGSLYVVNPDRRYEKVWDADCTQFIVRIDRETVDEVAARSYGRAGTDQAEPIAFATGAVGHSKRTTGLFSFLQSIAADARTDGNGWAHHRLAHRVAPLLAELLLISVDHSAEGDVGARGPSRPRALGAAEDFIKVHARDTIRLQEIADAAGVRPRTLHKIFREHLGVSPIAYLRQVRLDLARRDLRAAAASGQSVTEVATGCGFDHLSKFARFYKERFGESPSDTVRRHRTA</sequence>
<dbReference type="InterPro" id="IPR037923">
    <property type="entry name" value="HTH-like"/>
</dbReference>
<keyword evidence="8" id="KW-1185">Reference proteome</keyword>
<dbReference type="Proteomes" id="UP001229244">
    <property type="component" value="Unassembled WGS sequence"/>
</dbReference>
<dbReference type="EMBL" id="JAUSUL010000001">
    <property type="protein sequence ID" value="MDQ0314760.1"/>
    <property type="molecule type" value="Genomic_DNA"/>
</dbReference>
<dbReference type="SUPFAM" id="SSF46689">
    <property type="entry name" value="Homeodomain-like"/>
    <property type="match status" value="2"/>
</dbReference>
<feature type="compositionally biased region" description="Basic and acidic residues" evidence="5">
    <location>
        <begin position="1"/>
        <end position="11"/>
    </location>
</feature>
<dbReference type="InterPro" id="IPR018060">
    <property type="entry name" value="HTH_AraC"/>
</dbReference>
<dbReference type="GO" id="GO:0003700">
    <property type="term" value="F:DNA-binding transcription factor activity"/>
    <property type="evidence" value="ECO:0007669"/>
    <property type="project" value="InterPro"/>
</dbReference>
<keyword evidence="1" id="KW-0805">Transcription regulation</keyword>
<dbReference type="Gene3D" id="1.10.10.60">
    <property type="entry name" value="Homeodomain-like"/>
    <property type="match status" value="1"/>
</dbReference>
<keyword evidence="4" id="KW-0804">Transcription</keyword>
<dbReference type="Pfam" id="PF14525">
    <property type="entry name" value="AraC_binding_2"/>
    <property type="match status" value="1"/>
</dbReference>
<keyword evidence="3" id="KW-0010">Activator</keyword>
<dbReference type="InterPro" id="IPR018062">
    <property type="entry name" value="HTH_AraC-typ_CS"/>
</dbReference>
<reference evidence="7" key="1">
    <citation type="submission" date="2023-07" db="EMBL/GenBank/DDBJ databases">
        <title>Genomic Encyclopedia of Type Strains, Phase IV (KMG-IV): sequencing the most valuable type-strain genomes for metagenomic binning, comparative biology and taxonomic classification.</title>
        <authorList>
            <person name="Goeker M."/>
        </authorList>
    </citation>
    <scope>NUCLEOTIDE SEQUENCE</scope>
    <source>
        <strain evidence="7">DSM 21202</strain>
    </source>
</reference>
<dbReference type="PROSITE" id="PS00041">
    <property type="entry name" value="HTH_ARAC_FAMILY_1"/>
    <property type="match status" value="1"/>
</dbReference>
<feature type="region of interest" description="Disordered" evidence="5">
    <location>
        <begin position="1"/>
        <end position="22"/>
    </location>
</feature>
<organism evidence="7 8">
    <name type="scientific">Amorphus orientalis</name>
    <dbReference type="NCBI Taxonomy" id="649198"/>
    <lineage>
        <taxon>Bacteria</taxon>
        <taxon>Pseudomonadati</taxon>
        <taxon>Pseudomonadota</taxon>
        <taxon>Alphaproteobacteria</taxon>
        <taxon>Hyphomicrobiales</taxon>
        <taxon>Amorphaceae</taxon>
        <taxon>Amorphus</taxon>
    </lineage>
</organism>
<gene>
    <name evidence="7" type="ORF">J2S73_001197</name>
</gene>
<dbReference type="Pfam" id="PF12833">
    <property type="entry name" value="HTH_18"/>
    <property type="match status" value="1"/>
</dbReference>
<evidence type="ECO:0000259" key="6">
    <source>
        <dbReference type="PROSITE" id="PS01124"/>
    </source>
</evidence>
<dbReference type="InterPro" id="IPR050204">
    <property type="entry name" value="AraC_XylS_family_regulators"/>
</dbReference>
<dbReference type="GO" id="GO:0043565">
    <property type="term" value="F:sequence-specific DNA binding"/>
    <property type="evidence" value="ECO:0007669"/>
    <property type="project" value="InterPro"/>
</dbReference>
<evidence type="ECO:0000256" key="5">
    <source>
        <dbReference type="SAM" id="MobiDB-lite"/>
    </source>
</evidence>
<feature type="domain" description="HTH araC/xylS-type" evidence="6">
    <location>
        <begin position="236"/>
        <end position="337"/>
    </location>
</feature>
<dbReference type="SUPFAM" id="SSF51215">
    <property type="entry name" value="Regulatory protein AraC"/>
    <property type="match status" value="1"/>
</dbReference>
<dbReference type="PANTHER" id="PTHR46796">
    <property type="entry name" value="HTH-TYPE TRANSCRIPTIONAL ACTIVATOR RHAS-RELATED"/>
    <property type="match status" value="1"/>
</dbReference>
<dbReference type="AlphaFoldDB" id="A0AAE4AS85"/>
<dbReference type="PROSITE" id="PS01124">
    <property type="entry name" value="HTH_ARAC_FAMILY_2"/>
    <property type="match status" value="1"/>
</dbReference>
<dbReference type="InterPro" id="IPR009057">
    <property type="entry name" value="Homeodomain-like_sf"/>
</dbReference>
<dbReference type="SMART" id="SM00342">
    <property type="entry name" value="HTH_ARAC"/>
    <property type="match status" value="1"/>
</dbReference>
<dbReference type="InterPro" id="IPR035418">
    <property type="entry name" value="AraC-bd_2"/>
</dbReference>
<dbReference type="RefSeq" id="WP_306884545.1">
    <property type="nucleotide sequence ID" value="NZ_JAUSUL010000001.1"/>
</dbReference>
<evidence type="ECO:0000313" key="7">
    <source>
        <dbReference type="EMBL" id="MDQ0314760.1"/>
    </source>
</evidence>
<proteinExistence type="predicted"/>
<name>A0AAE4AS85_9HYPH</name>
<accession>A0AAE4AS85</accession>
<evidence type="ECO:0000256" key="4">
    <source>
        <dbReference type="ARBA" id="ARBA00023163"/>
    </source>
</evidence>
<evidence type="ECO:0000256" key="1">
    <source>
        <dbReference type="ARBA" id="ARBA00023015"/>
    </source>
</evidence>
<keyword evidence="2 7" id="KW-0238">DNA-binding</keyword>
<comment type="caution">
    <text evidence="7">The sequence shown here is derived from an EMBL/GenBank/DDBJ whole genome shotgun (WGS) entry which is preliminary data.</text>
</comment>
<protein>
    <submittedName>
        <fullName evidence="7">AraC-like DNA-binding protein</fullName>
    </submittedName>
</protein>
<dbReference type="PANTHER" id="PTHR46796:SF6">
    <property type="entry name" value="ARAC SUBFAMILY"/>
    <property type="match status" value="1"/>
</dbReference>